<name>A0A3N1HR93_9ACTN</name>
<dbReference type="GO" id="GO:0071949">
    <property type="term" value="F:FAD binding"/>
    <property type="evidence" value="ECO:0007669"/>
    <property type="project" value="TreeGrafter"/>
</dbReference>
<dbReference type="AlphaFoldDB" id="A0A3N1HR93"/>
<accession>A0A3N1HR93</accession>
<feature type="domain" description="FAD/NAD(P)-binding" evidence="1">
    <location>
        <begin position="14"/>
        <end position="125"/>
    </location>
</feature>
<reference evidence="2 3" key="1">
    <citation type="journal article" date="2015" name="Stand. Genomic Sci.">
        <title>Genomic Encyclopedia of Bacterial and Archaeal Type Strains, Phase III: the genomes of soil and plant-associated and newly described type strains.</title>
        <authorList>
            <person name="Whitman W.B."/>
            <person name="Woyke T."/>
            <person name="Klenk H.P."/>
            <person name="Zhou Y."/>
            <person name="Lilburn T.G."/>
            <person name="Beck B.J."/>
            <person name="De Vos P."/>
            <person name="Vandamme P."/>
            <person name="Eisen J.A."/>
            <person name="Garrity G."/>
            <person name="Hugenholtz P."/>
            <person name="Kyrpides N.C."/>
        </authorList>
    </citation>
    <scope>NUCLEOTIDE SEQUENCE [LARGE SCALE GENOMIC DNA]</scope>
    <source>
        <strain evidence="2 3">CECT 7306</strain>
    </source>
</reference>
<comment type="caution">
    <text evidence="2">The sequence shown here is derived from an EMBL/GenBank/DDBJ whole genome shotgun (WGS) entry which is preliminary data.</text>
</comment>
<dbReference type="RefSeq" id="WP_199719953.1">
    <property type="nucleotide sequence ID" value="NZ_RJKN01000002.1"/>
</dbReference>
<keyword evidence="3" id="KW-1185">Reference proteome</keyword>
<evidence type="ECO:0000259" key="1">
    <source>
        <dbReference type="Pfam" id="PF07992"/>
    </source>
</evidence>
<dbReference type="PANTHER" id="PTHR10632">
    <property type="entry name" value="SULFIDE:QUINONE OXIDOREDUCTASE"/>
    <property type="match status" value="1"/>
</dbReference>
<protein>
    <submittedName>
        <fullName evidence="2">Sulfide:quinone oxidoreductase</fullName>
    </submittedName>
</protein>
<dbReference type="PANTHER" id="PTHR10632:SF2">
    <property type="entry name" value="SULFIDE:QUINONE OXIDOREDUCTASE, MITOCHONDRIAL"/>
    <property type="match status" value="1"/>
</dbReference>
<dbReference type="EMBL" id="RJKN01000002">
    <property type="protein sequence ID" value="ROP44969.1"/>
    <property type="molecule type" value="Genomic_DNA"/>
</dbReference>
<sequence length="401" mass="43726">MPLPATAVLPEPAEVVVVGGGNAGISLAARLLRDGWRDVVLVEPSPVHRYRPLMNYVGAGEVRMRSLEKPMGKVVPDGVRWVKDAVAAVDTATRTVTTGRGRRLRYTTLVVCPGTQEDWDDTPGLQSAYSAGWATSTYVPSAAPLVWPALSGIRSGTVLFTVPPEPAPCAATALKPLLMACDAWRRAGVLDDLEVVLALPGEHVTEVPKADARLEKMFERYGVRVLRHTRVARVDPVLRSVELTTPTGTVRLDDLAHAHVVPHYRGPRWVTDAGLGAPAGQVDVDPETLRSRASDAVWSIGDVAALETSSSGGGLRKQVDVLAKNLTAAAKGKRLHRYDGFTVMPVTTSHRRLVLVERDRTGPRPRHVPVVGRFKPRRLTWLLDRYGLPVVYWHRLLKGKV</sequence>
<dbReference type="Gene3D" id="3.50.50.60">
    <property type="entry name" value="FAD/NAD(P)-binding domain"/>
    <property type="match status" value="2"/>
</dbReference>
<dbReference type="SUPFAM" id="SSF51905">
    <property type="entry name" value="FAD/NAD(P)-binding domain"/>
    <property type="match status" value="2"/>
</dbReference>
<dbReference type="InParanoid" id="A0A3N1HR93"/>
<evidence type="ECO:0000313" key="3">
    <source>
        <dbReference type="Proteomes" id="UP000276232"/>
    </source>
</evidence>
<dbReference type="Proteomes" id="UP000276232">
    <property type="component" value="Unassembled WGS sequence"/>
</dbReference>
<gene>
    <name evidence="2" type="ORF">EDC03_1099</name>
</gene>
<dbReference type="InterPro" id="IPR015904">
    <property type="entry name" value="Sulphide_quinone_reductase"/>
</dbReference>
<dbReference type="InterPro" id="IPR023753">
    <property type="entry name" value="FAD/NAD-binding_dom"/>
</dbReference>
<dbReference type="GO" id="GO:0070224">
    <property type="term" value="F:sulfide:quinone oxidoreductase activity"/>
    <property type="evidence" value="ECO:0007669"/>
    <property type="project" value="TreeGrafter"/>
</dbReference>
<evidence type="ECO:0000313" key="2">
    <source>
        <dbReference type="EMBL" id="ROP44969.1"/>
    </source>
</evidence>
<dbReference type="Pfam" id="PF07992">
    <property type="entry name" value="Pyr_redox_2"/>
    <property type="match status" value="1"/>
</dbReference>
<organism evidence="2 3">
    <name type="scientific">Pseudokineococcus lusitanus</name>
    <dbReference type="NCBI Taxonomy" id="763993"/>
    <lineage>
        <taxon>Bacteria</taxon>
        <taxon>Bacillati</taxon>
        <taxon>Actinomycetota</taxon>
        <taxon>Actinomycetes</taxon>
        <taxon>Kineosporiales</taxon>
        <taxon>Kineosporiaceae</taxon>
        <taxon>Pseudokineococcus</taxon>
    </lineage>
</organism>
<dbReference type="InterPro" id="IPR036188">
    <property type="entry name" value="FAD/NAD-bd_sf"/>
</dbReference>
<dbReference type="GO" id="GO:0070221">
    <property type="term" value="P:sulfide oxidation, using sulfide:quinone oxidoreductase"/>
    <property type="evidence" value="ECO:0007669"/>
    <property type="project" value="TreeGrafter"/>
</dbReference>
<proteinExistence type="predicted"/>